<proteinExistence type="predicted"/>
<dbReference type="PANTHER" id="PTHR43737:SF1">
    <property type="entry name" value="DUF1501 DOMAIN-CONTAINING PROTEIN"/>
    <property type="match status" value="1"/>
</dbReference>
<dbReference type="InterPro" id="IPR014917">
    <property type="entry name" value="DUF1800"/>
</dbReference>
<dbReference type="Pfam" id="PF08811">
    <property type="entry name" value="DUF1800"/>
    <property type="match status" value="1"/>
</dbReference>
<reference evidence="2 3" key="1">
    <citation type="submission" date="2023-11" db="EMBL/GenBank/DDBJ databases">
        <title>Paucibacter sp. nov., isolated from fresh soil in Korea.</title>
        <authorList>
            <person name="Le N.T.T."/>
        </authorList>
    </citation>
    <scope>NUCLEOTIDE SEQUENCE [LARGE SCALE GENOMIC DNA]</scope>
    <source>
        <strain evidence="2 3">R3-3</strain>
    </source>
</reference>
<dbReference type="PANTHER" id="PTHR43737">
    <property type="entry name" value="BLL7424 PROTEIN"/>
    <property type="match status" value="1"/>
</dbReference>
<evidence type="ECO:0000256" key="1">
    <source>
        <dbReference type="SAM" id="MobiDB-lite"/>
    </source>
</evidence>
<evidence type="ECO:0000313" key="3">
    <source>
        <dbReference type="Proteomes" id="UP001285263"/>
    </source>
</evidence>
<name>A0ABU5DHU1_9BURK</name>
<accession>A0ABU5DHU1</accession>
<dbReference type="Proteomes" id="UP001285263">
    <property type="component" value="Unassembled WGS sequence"/>
</dbReference>
<organism evidence="2 3">
    <name type="scientific">Roseateles agri</name>
    <dbReference type="NCBI Taxonomy" id="3098619"/>
    <lineage>
        <taxon>Bacteria</taxon>
        <taxon>Pseudomonadati</taxon>
        <taxon>Pseudomonadota</taxon>
        <taxon>Betaproteobacteria</taxon>
        <taxon>Burkholderiales</taxon>
        <taxon>Sphaerotilaceae</taxon>
        <taxon>Roseateles</taxon>
    </lineage>
</organism>
<evidence type="ECO:0000313" key="2">
    <source>
        <dbReference type="EMBL" id="MDY0745873.1"/>
    </source>
</evidence>
<dbReference type="RefSeq" id="WP_320423764.1">
    <property type="nucleotide sequence ID" value="NZ_JAXCLA010000004.1"/>
</dbReference>
<protein>
    <submittedName>
        <fullName evidence="2">DUF1800 domain-containing protein</fullName>
    </submittedName>
</protein>
<gene>
    <name evidence="2" type="ORF">SNE35_15235</name>
</gene>
<feature type="region of interest" description="Disordered" evidence="1">
    <location>
        <begin position="47"/>
        <end position="68"/>
    </location>
</feature>
<comment type="caution">
    <text evidence="2">The sequence shown here is derived from an EMBL/GenBank/DDBJ whole genome shotgun (WGS) entry which is preliminary data.</text>
</comment>
<keyword evidence="3" id="KW-1185">Reference proteome</keyword>
<dbReference type="EMBL" id="JAXCLA010000004">
    <property type="protein sequence ID" value="MDY0745873.1"/>
    <property type="molecule type" value="Genomic_DNA"/>
</dbReference>
<sequence length="584" mass="60450">METNQIAPAPLEENVGEEGSRAASLAAAAIASAALAACGGGGGDDASPASAAPAGAASSADAGAAGSGTVTESRPAATLITLAAAARFLGQAGFAASMADIAIVVKGGYAAWLDRQFAIDPDPVSNYQWVVDKGYATTANLFGWSGLDNVLWRSLLTGPDHLRQRIVLALSEIFVIGLPGINGAWPVPTGAAYVDMLSANAFGSFRSLLEGVALSCGMGVYLNMLGSRKASAAGNQPDENFAREVMQLMTIGLVKLNLDGTPVLDAAGNPIPTYTQTDITNLAGVFTGWTYDGQSSTDPSYVLKPMVNQPAYFSSGAKKVLDVNVPASADGPKAMQIALDTLANHPNVGPFIGRQLIQRLVCSNPSPAYVKRVALAFNDNGAGQRGDMKAVIRAVLLDDEARNIGTTPDAGRLREPVVRLLQWGRTFKAASSTGLWTIGDTSSPANRLAQSPLRSGSVFNFFRPGYVPPNSELGTSGVTAPEFQLCNESSVAAYINFMQSVIANGFGTDVKPDYTDELALAGDSAALVNHVALLLSGSTLSAATVAAITNAVETIKPSSDAAKLNRVCAAVLMVMACPEYLVQK</sequence>